<accession>A0A840HXV1</accession>
<reference evidence="1 2" key="1">
    <citation type="submission" date="2020-08" db="EMBL/GenBank/DDBJ databases">
        <title>Genomic Encyclopedia of Type Strains, Phase IV (KMG-IV): sequencing the most valuable type-strain genomes for metagenomic binning, comparative biology and taxonomic classification.</title>
        <authorList>
            <person name="Goeker M."/>
        </authorList>
    </citation>
    <scope>NUCLEOTIDE SEQUENCE [LARGE SCALE GENOMIC DNA]</scope>
    <source>
        <strain evidence="1 2">DSM 7465</strain>
    </source>
</reference>
<sequence length="56" mass="6269">MNARTRCQGGDEQSSRSARVEMARALFHLAFCWPLEILQIENISTSSDSHFGIGRS</sequence>
<comment type="caution">
    <text evidence="1">The sequence shown here is derived from an EMBL/GenBank/DDBJ whole genome shotgun (WGS) entry which is preliminary data.</text>
</comment>
<organism evidence="1 2">
    <name type="scientific">Rhizorhapis suberifaciens</name>
    <name type="common">corky root of lettuce</name>
    <dbReference type="NCBI Taxonomy" id="13656"/>
    <lineage>
        <taxon>Bacteria</taxon>
        <taxon>Pseudomonadati</taxon>
        <taxon>Pseudomonadota</taxon>
        <taxon>Alphaproteobacteria</taxon>
        <taxon>Sphingomonadales</taxon>
        <taxon>Sphingomonadaceae</taxon>
        <taxon>Rhizorhapis</taxon>
    </lineage>
</organism>
<proteinExistence type="predicted"/>
<dbReference type="Proteomes" id="UP000575068">
    <property type="component" value="Unassembled WGS sequence"/>
</dbReference>
<protein>
    <submittedName>
        <fullName evidence="1">Uncharacterized protein</fullName>
    </submittedName>
</protein>
<evidence type="ECO:0000313" key="1">
    <source>
        <dbReference type="EMBL" id="MBB4642276.1"/>
    </source>
</evidence>
<evidence type="ECO:0000313" key="2">
    <source>
        <dbReference type="Proteomes" id="UP000575068"/>
    </source>
</evidence>
<dbReference type="EMBL" id="JACHOV010000010">
    <property type="protein sequence ID" value="MBB4642276.1"/>
    <property type="molecule type" value="Genomic_DNA"/>
</dbReference>
<dbReference type="AlphaFoldDB" id="A0A840HXV1"/>
<name>A0A840HXV1_9SPHN</name>
<gene>
    <name evidence="1" type="ORF">HNQ99_002601</name>
</gene>
<keyword evidence="2" id="KW-1185">Reference proteome</keyword>